<dbReference type="SUPFAM" id="SSF74653">
    <property type="entry name" value="TolA/TonB C-terminal domain"/>
    <property type="match status" value="1"/>
</dbReference>
<keyword evidence="4" id="KW-1003">Cell membrane</keyword>
<keyword evidence="8 11" id="KW-1133">Transmembrane helix</keyword>
<keyword evidence="9 11" id="KW-0472">Membrane</keyword>
<accession>A0ABV6D8D4</accession>
<evidence type="ECO:0000256" key="7">
    <source>
        <dbReference type="ARBA" id="ARBA00022927"/>
    </source>
</evidence>
<feature type="compositionally biased region" description="Pro residues" evidence="10">
    <location>
        <begin position="166"/>
        <end position="184"/>
    </location>
</feature>
<feature type="compositionally biased region" description="Low complexity" evidence="10">
    <location>
        <begin position="201"/>
        <end position="210"/>
    </location>
</feature>
<evidence type="ECO:0000256" key="3">
    <source>
        <dbReference type="ARBA" id="ARBA00022448"/>
    </source>
</evidence>
<dbReference type="InterPro" id="IPR037682">
    <property type="entry name" value="TonB_C"/>
</dbReference>
<evidence type="ECO:0000256" key="11">
    <source>
        <dbReference type="SAM" id="Phobius"/>
    </source>
</evidence>
<evidence type="ECO:0000256" key="5">
    <source>
        <dbReference type="ARBA" id="ARBA00022519"/>
    </source>
</evidence>
<comment type="similarity">
    <text evidence="2">Belongs to the TonB family.</text>
</comment>
<keyword evidence="14" id="KW-1185">Reference proteome</keyword>
<feature type="compositionally biased region" description="Low complexity" evidence="10">
    <location>
        <begin position="110"/>
        <end position="125"/>
    </location>
</feature>
<dbReference type="PROSITE" id="PS52015">
    <property type="entry name" value="TONB_CTD"/>
    <property type="match status" value="1"/>
</dbReference>
<feature type="compositionally biased region" description="Basic and acidic residues" evidence="10">
    <location>
        <begin position="1"/>
        <end position="14"/>
    </location>
</feature>
<reference evidence="13 14" key="1">
    <citation type="submission" date="2024-09" db="EMBL/GenBank/DDBJ databases">
        <authorList>
            <person name="Sun Q."/>
            <person name="Mori K."/>
        </authorList>
    </citation>
    <scope>NUCLEOTIDE SEQUENCE [LARGE SCALE GENOMIC DNA]</scope>
    <source>
        <strain evidence="13 14">CCM 8543</strain>
    </source>
</reference>
<keyword evidence="5" id="KW-0997">Cell inner membrane</keyword>
<feature type="compositionally biased region" description="Pro residues" evidence="10">
    <location>
        <begin position="17"/>
        <end position="27"/>
    </location>
</feature>
<evidence type="ECO:0000256" key="2">
    <source>
        <dbReference type="ARBA" id="ARBA00006555"/>
    </source>
</evidence>
<evidence type="ECO:0000313" key="13">
    <source>
        <dbReference type="EMBL" id="MFC0208875.1"/>
    </source>
</evidence>
<evidence type="ECO:0000256" key="9">
    <source>
        <dbReference type="ARBA" id="ARBA00023136"/>
    </source>
</evidence>
<feature type="region of interest" description="Disordered" evidence="10">
    <location>
        <begin position="162"/>
        <end position="219"/>
    </location>
</feature>
<evidence type="ECO:0000256" key="8">
    <source>
        <dbReference type="ARBA" id="ARBA00022989"/>
    </source>
</evidence>
<comment type="caution">
    <text evidence="13">The sequence shown here is derived from an EMBL/GenBank/DDBJ whole genome shotgun (WGS) entry which is preliminary data.</text>
</comment>
<keyword evidence="6 11" id="KW-0812">Transmembrane</keyword>
<evidence type="ECO:0000313" key="14">
    <source>
        <dbReference type="Proteomes" id="UP001589755"/>
    </source>
</evidence>
<organism evidence="13 14">
    <name type="scientific">Chelativorans intermedius</name>
    <dbReference type="NCBI Taxonomy" id="515947"/>
    <lineage>
        <taxon>Bacteria</taxon>
        <taxon>Pseudomonadati</taxon>
        <taxon>Pseudomonadota</taxon>
        <taxon>Alphaproteobacteria</taxon>
        <taxon>Hyphomicrobiales</taxon>
        <taxon>Phyllobacteriaceae</taxon>
        <taxon>Chelativorans</taxon>
    </lineage>
</organism>
<gene>
    <name evidence="13" type="ORF">ACFFJ2_10750</name>
</gene>
<comment type="subcellular location">
    <subcellularLocation>
        <location evidence="1">Cell inner membrane</location>
        <topology evidence="1">Single-pass membrane protein</topology>
        <orientation evidence="1">Periplasmic side</orientation>
    </subcellularLocation>
</comment>
<dbReference type="RefSeq" id="WP_261518373.1">
    <property type="nucleotide sequence ID" value="NZ_JAODNW010000001.1"/>
</dbReference>
<dbReference type="Pfam" id="PF03544">
    <property type="entry name" value="TonB_C"/>
    <property type="match status" value="1"/>
</dbReference>
<feature type="transmembrane region" description="Helical" evidence="11">
    <location>
        <begin position="40"/>
        <end position="63"/>
    </location>
</feature>
<dbReference type="InterPro" id="IPR051045">
    <property type="entry name" value="TonB-dependent_transducer"/>
</dbReference>
<evidence type="ECO:0000256" key="10">
    <source>
        <dbReference type="SAM" id="MobiDB-lite"/>
    </source>
</evidence>
<evidence type="ECO:0000256" key="4">
    <source>
        <dbReference type="ARBA" id="ARBA00022475"/>
    </source>
</evidence>
<keyword evidence="7" id="KW-0653">Protein transport</keyword>
<protein>
    <submittedName>
        <fullName evidence="13">TonB family protein</fullName>
    </submittedName>
</protein>
<evidence type="ECO:0000259" key="12">
    <source>
        <dbReference type="PROSITE" id="PS52015"/>
    </source>
</evidence>
<evidence type="ECO:0000256" key="6">
    <source>
        <dbReference type="ARBA" id="ARBA00022692"/>
    </source>
</evidence>
<dbReference type="InterPro" id="IPR006260">
    <property type="entry name" value="TonB/TolA_C"/>
</dbReference>
<dbReference type="NCBIfam" id="TIGR01352">
    <property type="entry name" value="tonB_Cterm"/>
    <property type="match status" value="1"/>
</dbReference>
<sequence>MTARHDNTDEDRSATPEAPPDVPPPGETTPLFLSARRARALSLGLLPALALSAALHAAALAWLGDRAARQGAEAAREEAAVAIILEAPPMPPAEPIAGEAAEVVRPEALSPVEPAESAPDAAAETAPLPAPSVLEPVEAVEQAPALPPPEAEGHPVIALPVENVPVPTPRPQPPRAQADPPPPPSRKKAETPKKPAGRQPATAGSAPAAGRTGGATAGEKAAYRRRLNAHLDRYHRYPDTAGRLSGVAEVVITIDRRGRIVDARISRSAGHAIFDREALATARRASPYPRPPEGIGGKTLTFSVPLRFKP</sequence>
<feature type="region of interest" description="Disordered" evidence="10">
    <location>
        <begin position="92"/>
        <end position="125"/>
    </location>
</feature>
<evidence type="ECO:0000256" key="1">
    <source>
        <dbReference type="ARBA" id="ARBA00004383"/>
    </source>
</evidence>
<feature type="domain" description="TonB C-terminal" evidence="12">
    <location>
        <begin position="222"/>
        <end position="310"/>
    </location>
</feature>
<dbReference type="PANTHER" id="PTHR33446">
    <property type="entry name" value="PROTEIN TONB-RELATED"/>
    <property type="match status" value="1"/>
</dbReference>
<dbReference type="Gene3D" id="3.30.1150.10">
    <property type="match status" value="1"/>
</dbReference>
<keyword evidence="3" id="KW-0813">Transport</keyword>
<proteinExistence type="inferred from homology"/>
<dbReference type="Proteomes" id="UP001589755">
    <property type="component" value="Unassembled WGS sequence"/>
</dbReference>
<dbReference type="EMBL" id="JBHLXD010000015">
    <property type="protein sequence ID" value="MFC0208875.1"/>
    <property type="molecule type" value="Genomic_DNA"/>
</dbReference>
<feature type="region of interest" description="Disordered" evidence="10">
    <location>
        <begin position="1"/>
        <end position="31"/>
    </location>
</feature>
<dbReference type="PANTHER" id="PTHR33446:SF2">
    <property type="entry name" value="PROTEIN TONB"/>
    <property type="match status" value="1"/>
</dbReference>
<name>A0ABV6D8D4_9HYPH</name>